<dbReference type="AlphaFoldDB" id="A0A067K1D6"/>
<keyword evidence="3" id="KW-1185">Reference proteome</keyword>
<organism evidence="2 3">
    <name type="scientific">Jatropha curcas</name>
    <name type="common">Barbados nut</name>
    <dbReference type="NCBI Taxonomy" id="180498"/>
    <lineage>
        <taxon>Eukaryota</taxon>
        <taxon>Viridiplantae</taxon>
        <taxon>Streptophyta</taxon>
        <taxon>Embryophyta</taxon>
        <taxon>Tracheophyta</taxon>
        <taxon>Spermatophyta</taxon>
        <taxon>Magnoliopsida</taxon>
        <taxon>eudicotyledons</taxon>
        <taxon>Gunneridae</taxon>
        <taxon>Pentapetalae</taxon>
        <taxon>rosids</taxon>
        <taxon>fabids</taxon>
        <taxon>Malpighiales</taxon>
        <taxon>Euphorbiaceae</taxon>
        <taxon>Crotonoideae</taxon>
        <taxon>Jatropheae</taxon>
        <taxon>Jatropha</taxon>
    </lineage>
</organism>
<evidence type="ECO:0000313" key="2">
    <source>
        <dbReference type="EMBL" id="KDP30036.1"/>
    </source>
</evidence>
<dbReference type="Proteomes" id="UP000027138">
    <property type="component" value="Unassembled WGS sequence"/>
</dbReference>
<accession>A0A067K1D6</accession>
<evidence type="ECO:0000313" key="3">
    <source>
        <dbReference type="Proteomes" id="UP000027138"/>
    </source>
</evidence>
<reference evidence="2 3" key="1">
    <citation type="journal article" date="2014" name="PLoS ONE">
        <title>Global Analysis of Gene Expression Profiles in Physic Nut (Jatropha curcas L.) Seedlings Exposed to Salt Stress.</title>
        <authorList>
            <person name="Zhang L."/>
            <person name="Zhang C."/>
            <person name="Wu P."/>
            <person name="Chen Y."/>
            <person name="Li M."/>
            <person name="Jiang H."/>
            <person name="Wu G."/>
        </authorList>
    </citation>
    <scope>NUCLEOTIDE SEQUENCE [LARGE SCALE GENOMIC DNA]</scope>
    <source>
        <strain evidence="3">cv. GZQX0401</strain>
        <tissue evidence="2">Young leaves</tissue>
    </source>
</reference>
<evidence type="ECO:0000256" key="1">
    <source>
        <dbReference type="SAM" id="MobiDB-lite"/>
    </source>
</evidence>
<proteinExistence type="predicted"/>
<feature type="region of interest" description="Disordered" evidence="1">
    <location>
        <begin position="75"/>
        <end position="100"/>
    </location>
</feature>
<protein>
    <submittedName>
        <fullName evidence="2">Uncharacterized protein</fullName>
    </submittedName>
</protein>
<dbReference type="EMBL" id="KK914717">
    <property type="protein sequence ID" value="KDP30036.1"/>
    <property type="molecule type" value="Genomic_DNA"/>
</dbReference>
<name>A0A067K1D6_JATCU</name>
<gene>
    <name evidence="2" type="ORF">JCGZ_18612</name>
</gene>
<sequence length="180" mass="19785">MGSASEEDVRVLFDQFEDKDNAVVSRPFPWIGPALGLGYCGDKLRRGVLVAYDGSARTGGGALCCSCLSTGTQKHRREGEGKKGKKRKKEEEKKRRGGGGAVMTVPVVDWRRRNGASRAKSRNENVKVADIPSDIDEGELLDISSMYGGSLECKLVCPSEFMRVNEPLDNDSMMLYKESF</sequence>